<protein>
    <submittedName>
        <fullName evidence="1">Uncharacterized protein</fullName>
    </submittedName>
</protein>
<dbReference type="Proteomes" id="UP001159363">
    <property type="component" value="Chromosome 4"/>
</dbReference>
<reference evidence="1 2" key="1">
    <citation type="submission" date="2023-02" db="EMBL/GenBank/DDBJ databases">
        <title>LHISI_Scaffold_Assembly.</title>
        <authorList>
            <person name="Stuart O.P."/>
            <person name="Cleave R."/>
            <person name="Magrath M.J.L."/>
            <person name="Mikheyev A.S."/>
        </authorList>
    </citation>
    <scope>NUCLEOTIDE SEQUENCE [LARGE SCALE GENOMIC DNA]</scope>
    <source>
        <strain evidence="1">Daus_M_001</strain>
        <tissue evidence="1">Leg muscle</tissue>
    </source>
</reference>
<proteinExistence type="predicted"/>
<accession>A0ABQ9HIU2</accession>
<sequence>MQCSVDVCAKEECHKESYRVVSVNLKSFSDYNNENQTILSLRLRKCNLQHESIMRKILSSLWTCDPLKINKKSITKGLKEITLMFATAYSHLVLIPGKGLCSTCFKKIPNDDTSTQNIQEDDSTYMPADEIVDNVNVACEALGVDPVKIQKLSQGRRQQALQSKVQKVPSTFKDKLSSSFAFDIN</sequence>
<evidence type="ECO:0000313" key="2">
    <source>
        <dbReference type="Proteomes" id="UP001159363"/>
    </source>
</evidence>
<name>A0ABQ9HIU2_9NEOP</name>
<evidence type="ECO:0000313" key="1">
    <source>
        <dbReference type="EMBL" id="KAJ8884167.1"/>
    </source>
</evidence>
<comment type="caution">
    <text evidence="1">The sequence shown here is derived from an EMBL/GenBank/DDBJ whole genome shotgun (WGS) entry which is preliminary data.</text>
</comment>
<dbReference type="EMBL" id="JARBHB010000005">
    <property type="protein sequence ID" value="KAJ8884167.1"/>
    <property type="molecule type" value="Genomic_DNA"/>
</dbReference>
<gene>
    <name evidence="1" type="ORF">PR048_016024</name>
</gene>
<organism evidence="1 2">
    <name type="scientific">Dryococelus australis</name>
    <dbReference type="NCBI Taxonomy" id="614101"/>
    <lineage>
        <taxon>Eukaryota</taxon>
        <taxon>Metazoa</taxon>
        <taxon>Ecdysozoa</taxon>
        <taxon>Arthropoda</taxon>
        <taxon>Hexapoda</taxon>
        <taxon>Insecta</taxon>
        <taxon>Pterygota</taxon>
        <taxon>Neoptera</taxon>
        <taxon>Polyneoptera</taxon>
        <taxon>Phasmatodea</taxon>
        <taxon>Verophasmatodea</taxon>
        <taxon>Anareolatae</taxon>
        <taxon>Phasmatidae</taxon>
        <taxon>Eurycanthinae</taxon>
        <taxon>Dryococelus</taxon>
    </lineage>
</organism>
<keyword evidence="2" id="KW-1185">Reference proteome</keyword>